<feature type="transmembrane region" description="Helical" evidence="7">
    <location>
        <begin position="138"/>
        <end position="156"/>
    </location>
</feature>
<keyword evidence="4 7" id="KW-1133">Transmembrane helix</keyword>
<evidence type="ECO:0000313" key="8">
    <source>
        <dbReference type="Ensembl" id="ENSLLEP00000019204.1"/>
    </source>
</evidence>
<feature type="transmembrane region" description="Helical" evidence="7">
    <location>
        <begin position="100"/>
        <end position="132"/>
    </location>
</feature>
<dbReference type="GeneTree" id="ENSGT00530000063629"/>
<feature type="transmembrane region" description="Helical" evidence="7">
    <location>
        <begin position="389"/>
        <end position="409"/>
    </location>
</feature>
<dbReference type="AlphaFoldDB" id="A0A8C5MWB1"/>
<dbReference type="GO" id="GO:0005789">
    <property type="term" value="C:endoplasmic reticulum membrane"/>
    <property type="evidence" value="ECO:0007669"/>
    <property type="project" value="UniProtKB-SubCell"/>
</dbReference>
<name>A0A8C5MWB1_9ANUR</name>
<organism evidence="8 9">
    <name type="scientific">Leptobrachium leishanense</name>
    <name type="common">Leishan spiny toad</name>
    <dbReference type="NCBI Taxonomy" id="445787"/>
    <lineage>
        <taxon>Eukaryota</taxon>
        <taxon>Metazoa</taxon>
        <taxon>Chordata</taxon>
        <taxon>Craniata</taxon>
        <taxon>Vertebrata</taxon>
        <taxon>Euteleostomi</taxon>
        <taxon>Amphibia</taxon>
        <taxon>Batrachia</taxon>
        <taxon>Anura</taxon>
        <taxon>Pelobatoidea</taxon>
        <taxon>Megophryidae</taxon>
        <taxon>Leptobrachium</taxon>
    </lineage>
</organism>
<evidence type="ECO:0000313" key="9">
    <source>
        <dbReference type="Proteomes" id="UP000694569"/>
    </source>
</evidence>
<sequence>MKSLPLPCWEFTVYLLFSIGVHAYSFFEVYLTSSEHRKDLDEEFAFEKDSYFMGLAKDPMDFEWSFWTEWGRWPLVWLMLGHAVVSQFARIWFGKLRPCFLLVYGMVACWLVLGTNGLAVIFLNICISYTVAQLKSHILTWLSSIVLLLMVHHKSVENIQRSWYSSENEYNLLLFTLTVRCLYYTSFSLEYGSLEQDETRSCSFPSMLVYVFYYPVFHNGPILTYHEFSKQLQKQDGGCTSLDLCGLALDVTRLLFWWWIAELMVHLMYMHAIFSSYDILEGVSYWTLGGLALAQVLFFYVKYLVLYGLPALLIRLDGLDPPALPRCVSTMYSFTRIWRTFDVGLHRFLVRYIYIPMGGSHSGFFGLLLSTAFTFVFVCLWHGAHEYLWYWAALNWIGILLEQGVKRLLAMSPVQDRIDQWLSPNIYRRLHAALASVSTAFLIFTNVIFLGGEDVGKIYWNRLFIQGWPWVPVTIFVCLYCFSQVGIEWDIFKFPHYKMAFPICSWSKPKKQ</sequence>
<feature type="transmembrane region" description="Helical" evidence="7">
    <location>
        <begin position="470"/>
        <end position="489"/>
    </location>
</feature>
<dbReference type="PANTHER" id="PTHR13285:SF20">
    <property type="entry name" value="PROTEIN-CYSTEINE N-PALMITOYLTRANSFERASE HHAT"/>
    <property type="match status" value="1"/>
</dbReference>
<dbReference type="GO" id="GO:0016409">
    <property type="term" value="F:palmitoyltransferase activity"/>
    <property type="evidence" value="ECO:0007669"/>
    <property type="project" value="TreeGrafter"/>
</dbReference>
<keyword evidence="3" id="KW-0256">Endoplasmic reticulum</keyword>
<feature type="transmembrane region" description="Helical" evidence="7">
    <location>
        <begin position="430"/>
        <end position="450"/>
    </location>
</feature>
<accession>A0A8C5MWB1</accession>
<dbReference type="PANTHER" id="PTHR13285">
    <property type="entry name" value="ACYLTRANSFERASE"/>
    <property type="match status" value="1"/>
</dbReference>
<keyword evidence="9" id="KW-1185">Reference proteome</keyword>
<keyword evidence="2 7" id="KW-0812">Transmembrane</keyword>
<feature type="transmembrane region" description="Helical" evidence="7">
    <location>
        <begin position="75"/>
        <end position="93"/>
    </location>
</feature>
<evidence type="ECO:0000256" key="3">
    <source>
        <dbReference type="ARBA" id="ARBA00022824"/>
    </source>
</evidence>
<dbReference type="Pfam" id="PF03062">
    <property type="entry name" value="MBOAT"/>
    <property type="match status" value="1"/>
</dbReference>
<comment type="similarity">
    <text evidence="6">Belongs to the membrane-bound acyltransferase family. HHAT subfamily.</text>
</comment>
<dbReference type="InterPro" id="IPR051085">
    <property type="entry name" value="MB_O-acyltransferase"/>
</dbReference>
<evidence type="ECO:0000256" key="6">
    <source>
        <dbReference type="ARBA" id="ARBA00038268"/>
    </source>
</evidence>
<feature type="transmembrane region" description="Helical" evidence="7">
    <location>
        <begin position="256"/>
        <end position="277"/>
    </location>
</feature>
<evidence type="ECO:0000256" key="1">
    <source>
        <dbReference type="ARBA" id="ARBA00004477"/>
    </source>
</evidence>
<gene>
    <name evidence="8" type="primary">HHAT</name>
</gene>
<evidence type="ECO:0000256" key="2">
    <source>
        <dbReference type="ARBA" id="ARBA00022692"/>
    </source>
</evidence>
<reference evidence="8" key="2">
    <citation type="submission" date="2025-09" db="UniProtKB">
        <authorList>
            <consortium name="Ensembl"/>
        </authorList>
    </citation>
    <scope>IDENTIFICATION</scope>
</reference>
<feature type="transmembrane region" description="Helical" evidence="7">
    <location>
        <begin position="364"/>
        <end position="383"/>
    </location>
</feature>
<comment type="subcellular location">
    <subcellularLocation>
        <location evidence="1">Endoplasmic reticulum membrane</location>
        <topology evidence="1">Multi-pass membrane protein</topology>
    </subcellularLocation>
</comment>
<dbReference type="Ensembl" id="ENSLLET00000019960.1">
    <property type="protein sequence ID" value="ENSLLEP00000019204.1"/>
    <property type="gene ID" value="ENSLLEG00000012170.1"/>
</dbReference>
<dbReference type="InterPro" id="IPR004299">
    <property type="entry name" value="MBOAT_fam"/>
</dbReference>
<reference evidence="8" key="1">
    <citation type="submission" date="2025-08" db="UniProtKB">
        <authorList>
            <consortium name="Ensembl"/>
        </authorList>
    </citation>
    <scope>IDENTIFICATION</scope>
</reference>
<dbReference type="OrthoDB" id="420606at2759"/>
<keyword evidence="5 7" id="KW-0472">Membrane</keyword>
<evidence type="ECO:0000256" key="5">
    <source>
        <dbReference type="ARBA" id="ARBA00023136"/>
    </source>
</evidence>
<feature type="transmembrane region" description="Helical" evidence="7">
    <location>
        <begin position="283"/>
        <end position="305"/>
    </location>
</feature>
<dbReference type="Proteomes" id="UP000694569">
    <property type="component" value="Unplaced"/>
</dbReference>
<proteinExistence type="inferred from homology"/>
<evidence type="ECO:0000256" key="7">
    <source>
        <dbReference type="SAM" id="Phobius"/>
    </source>
</evidence>
<protein>
    <submittedName>
        <fullName evidence="8">Hedgehog acyltransferase</fullName>
    </submittedName>
</protein>
<evidence type="ECO:0000256" key="4">
    <source>
        <dbReference type="ARBA" id="ARBA00022989"/>
    </source>
</evidence>
<feature type="transmembrane region" description="Helical" evidence="7">
    <location>
        <begin position="12"/>
        <end position="31"/>
    </location>
</feature>